<keyword evidence="3" id="KW-0479">Metal-binding</keyword>
<evidence type="ECO:0000256" key="4">
    <source>
        <dbReference type="ARBA" id="ARBA00022801"/>
    </source>
</evidence>
<evidence type="ECO:0000256" key="5">
    <source>
        <dbReference type="ARBA" id="ARBA00023211"/>
    </source>
</evidence>
<comment type="cofactor">
    <cofactor evidence="1">
        <name>Mn(2+)</name>
        <dbReference type="ChEBI" id="CHEBI:29035"/>
    </cofactor>
</comment>
<dbReference type="GO" id="GO:0005737">
    <property type="term" value="C:cytoplasm"/>
    <property type="evidence" value="ECO:0007669"/>
    <property type="project" value="InterPro"/>
</dbReference>
<evidence type="ECO:0000256" key="6">
    <source>
        <dbReference type="ARBA" id="ARBA00032535"/>
    </source>
</evidence>
<dbReference type="SUPFAM" id="SSF75138">
    <property type="entry name" value="HprK N-terminal domain-like"/>
    <property type="match status" value="1"/>
</dbReference>
<dbReference type="InterPro" id="IPR004097">
    <property type="entry name" value="DHHA2"/>
</dbReference>
<evidence type="ECO:0000256" key="8">
    <source>
        <dbReference type="PROSITE-ProRule" id="PRU00703"/>
    </source>
</evidence>
<dbReference type="FunFam" id="3.90.1640.10:FF:000001">
    <property type="entry name" value="Probable manganese-dependent inorganic pyrophosphatase"/>
    <property type="match status" value="1"/>
</dbReference>
<dbReference type="Gene3D" id="3.40.1390.20">
    <property type="entry name" value="HprK N-terminal domain-like"/>
    <property type="match status" value="1"/>
</dbReference>
<dbReference type="RefSeq" id="WP_117482042.1">
    <property type="nucleotide sequence ID" value="NZ_QSOB01000005.1"/>
</dbReference>
<dbReference type="InterPro" id="IPR000644">
    <property type="entry name" value="CBS_dom"/>
</dbReference>
<dbReference type="PANTHER" id="PTHR12112">
    <property type="entry name" value="BNIP - RELATED"/>
    <property type="match status" value="1"/>
</dbReference>
<dbReference type="Gene3D" id="3.10.580.10">
    <property type="entry name" value="CBS-domain"/>
    <property type="match status" value="1"/>
</dbReference>
<evidence type="ECO:0000313" key="11">
    <source>
        <dbReference type="Proteomes" id="UP000260642"/>
    </source>
</evidence>
<evidence type="ECO:0000313" key="10">
    <source>
        <dbReference type="EMBL" id="RGI69338.1"/>
    </source>
</evidence>
<dbReference type="InterPro" id="IPR046342">
    <property type="entry name" value="CBS_dom_sf"/>
</dbReference>
<dbReference type="SUPFAM" id="SSF54631">
    <property type="entry name" value="CBS-domain pair"/>
    <property type="match status" value="1"/>
</dbReference>
<dbReference type="InterPro" id="IPR038763">
    <property type="entry name" value="DHH_sf"/>
</dbReference>
<dbReference type="NCBIfam" id="NF011443">
    <property type="entry name" value="PRK14869.1-5"/>
    <property type="match status" value="1"/>
</dbReference>
<dbReference type="GO" id="GO:0046872">
    <property type="term" value="F:metal ion binding"/>
    <property type="evidence" value="ECO:0007669"/>
    <property type="project" value="UniProtKB-KW"/>
</dbReference>
<protein>
    <recommendedName>
        <fullName evidence="2">inorganic diphosphatase</fullName>
        <ecNumber evidence="2">3.6.1.1</ecNumber>
    </recommendedName>
    <alternativeName>
        <fullName evidence="6">Pyrophosphate phospho-hydrolase</fullName>
    </alternativeName>
</protein>
<evidence type="ECO:0000256" key="2">
    <source>
        <dbReference type="ARBA" id="ARBA00012146"/>
    </source>
</evidence>
<dbReference type="EMBL" id="QSOB01000005">
    <property type="protein sequence ID" value="RGI69338.1"/>
    <property type="molecule type" value="Genomic_DNA"/>
</dbReference>
<dbReference type="SUPFAM" id="SSF64182">
    <property type="entry name" value="DHH phosphoesterases"/>
    <property type="match status" value="1"/>
</dbReference>
<dbReference type="Pfam" id="PF02833">
    <property type="entry name" value="DHHA2"/>
    <property type="match status" value="1"/>
</dbReference>
<proteinExistence type="predicted"/>
<evidence type="ECO:0000259" key="9">
    <source>
        <dbReference type="PROSITE" id="PS51371"/>
    </source>
</evidence>
<keyword evidence="4" id="KW-0378">Hydrolase</keyword>
<dbReference type="Gene3D" id="3.10.310.20">
    <property type="entry name" value="DHHA2 domain"/>
    <property type="match status" value="1"/>
</dbReference>
<organism evidence="10 11">
    <name type="scientific">Agathobacter rectalis</name>
    <dbReference type="NCBI Taxonomy" id="39491"/>
    <lineage>
        <taxon>Bacteria</taxon>
        <taxon>Bacillati</taxon>
        <taxon>Bacillota</taxon>
        <taxon>Clostridia</taxon>
        <taxon>Lachnospirales</taxon>
        <taxon>Lachnospiraceae</taxon>
        <taxon>Agathobacter</taxon>
    </lineage>
</organism>
<dbReference type="InterPro" id="IPR028979">
    <property type="entry name" value="Ser_kin/Pase_Hpr-like_N_sf"/>
</dbReference>
<sequence length="549" mass="61068">MAKKIVRVVGHKNPDTDSICAAIAYANLKSHTDDTMEYIPMRAGSISAETAFVLDYFKADAPALLKDVGTQIKDIHIRRTEGVSSNLSLKKAWEMMKILNVVTLPVVNKKDKLEGLIVTGDIAKSYMDVYDNSILAKARTQYRNIIETLDGKIVAGNEHGYFVKGKVIVGAGTPDTIKGNVAEDDLVIISDCEESQLICIEANCSCIIVTSGFDISKDVINAANAKDVVVISTPYDTFTTSRLINQSMPIKSFMTRENLIHFDLDDYVDDVRDTVSKIRHRDFPILDENQNYVGMFSRRNLMNARKKQVILVDHNETSQAVANIDEAEILEIIDHHRIGSLETIGPVYFRNQPLGCTGTIIYQMYMEKGVEVTPQMAGLMCAAILSDTLVFRSPTCTQVDKSTALILAEIAQIDVEEFAQKMFEAGSNFANKTEEEILNQDFKIFHSGDYTFGVSQISALSRTELDKVQARVVPLLDKMQVEKQLDMLFVMLTDILNESTYLIYSGAEAASIAASAYNLPQSRDGIMLKGVVSRKKQLIPELINVINER</sequence>
<dbReference type="InterPro" id="IPR010766">
    <property type="entry name" value="DRTGG"/>
</dbReference>
<dbReference type="SMART" id="SM01131">
    <property type="entry name" value="DHHA2"/>
    <property type="match status" value="1"/>
</dbReference>
<evidence type="ECO:0000256" key="7">
    <source>
        <dbReference type="ARBA" id="ARBA00047820"/>
    </source>
</evidence>
<evidence type="ECO:0000256" key="1">
    <source>
        <dbReference type="ARBA" id="ARBA00001936"/>
    </source>
</evidence>
<dbReference type="Pfam" id="PF01368">
    <property type="entry name" value="DHH"/>
    <property type="match status" value="1"/>
</dbReference>
<keyword evidence="5" id="KW-0464">Manganese</keyword>
<dbReference type="GO" id="GO:0004427">
    <property type="term" value="F:inorganic diphosphate phosphatase activity"/>
    <property type="evidence" value="ECO:0007669"/>
    <property type="project" value="UniProtKB-EC"/>
</dbReference>
<dbReference type="Proteomes" id="UP000260642">
    <property type="component" value="Unassembled WGS sequence"/>
</dbReference>
<gene>
    <name evidence="10" type="ORF">DXD95_04790</name>
</gene>
<feature type="domain" description="CBS" evidence="9">
    <location>
        <begin position="254"/>
        <end position="312"/>
    </location>
</feature>
<dbReference type="PROSITE" id="PS51371">
    <property type="entry name" value="CBS"/>
    <property type="match status" value="1"/>
</dbReference>
<dbReference type="Pfam" id="PF00571">
    <property type="entry name" value="CBS"/>
    <property type="match status" value="2"/>
</dbReference>
<reference evidence="10 11" key="1">
    <citation type="submission" date="2018-08" db="EMBL/GenBank/DDBJ databases">
        <title>A genome reference for cultivated species of the human gut microbiota.</title>
        <authorList>
            <person name="Zou Y."/>
            <person name="Xue W."/>
            <person name="Luo G."/>
        </authorList>
    </citation>
    <scope>NUCLEOTIDE SEQUENCE [LARGE SCALE GENOMIC DNA]</scope>
    <source>
        <strain evidence="10 11">TM10-3</strain>
    </source>
</reference>
<dbReference type="NCBIfam" id="NF011442">
    <property type="entry name" value="PRK14869.1-4"/>
    <property type="match status" value="1"/>
</dbReference>
<dbReference type="Pfam" id="PF07085">
    <property type="entry name" value="DRTGG"/>
    <property type="match status" value="1"/>
</dbReference>
<comment type="caution">
    <text evidence="10">The sequence shown here is derived from an EMBL/GenBank/DDBJ whole genome shotgun (WGS) entry which is preliminary data.</text>
</comment>
<accession>A0A3E4EEP5</accession>
<dbReference type="EC" id="3.6.1.1" evidence="2"/>
<dbReference type="InterPro" id="IPR038222">
    <property type="entry name" value="DHHA2_dom_sf"/>
</dbReference>
<dbReference type="InterPro" id="IPR001667">
    <property type="entry name" value="DDH_dom"/>
</dbReference>
<dbReference type="PANTHER" id="PTHR12112:SF22">
    <property type="entry name" value="MANGANESE-DEPENDENT INORGANIC PYROPHOSPHATASE-RELATED"/>
    <property type="match status" value="1"/>
</dbReference>
<dbReference type="AlphaFoldDB" id="A0A3E4EEP5"/>
<comment type="catalytic activity">
    <reaction evidence="7">
        <text>diphosphate + H2O = 2 phosphate + H(+)</text>
        <dbReference type="Rhea" id="RHEA:24576"/>
        <dbReference type="ChEBI" id="CHEBI:15377"/>
        <dbReference type="ChEBI" id="CHEBI:15378"/>
        <dbReference type="ChEBI" id="CHEBI:33019"/>
        <dbReference type="ChEBI" id="CHEBI:43474"/>
        <dbReference type="EC" id="3.6.1.1"/>
    </reaction>
</comment>
<name>A0A3E4EEP5_9FIRM</name>
<evidence type="ECO:0000256" key="3">
    <source>
        <dbReference type="ARBA" id="ARBA00022723"/>
    </source>
</evidence>
<keyword evidence="8" id="KW-0129">CBS domain</keyword>